<accession>A0A1L9R5A4</accession>
<dbReference type="EMBL" id="KV878217">
    <property type="protein sequence ID" value="OJJ30090.1"/>
    <property type="molecule type" value="Genomic_DNA"/>
</dbReference>
<dbReference type="AlphaFoldDB" id="A0A1L9R5A4"/>
<dbReference type="InterPro" id="IPR002110">
    <property type="entry name" value="Ankyrin_rpt"/>
</dbReference>
<feature type="repeat" description="ANK" evidence="3">
    <location>
        <begin position="6"/>
        <end position="38"/>
    </location>
</feature>
<reference evidence="5" key="1">
    <citation type="journal article" date="2017" name="Genome Biol.">
        <title>Comparative genomics reveals high biological diversity and specific adaptations in the industrially and medically important fungal genus Aspergillus.</title>
        <authorList>
            <person name="de Vries R.P."/>
            <person name="Riley R."/>
            <person name="Wiebenga A."/>
            <person name="Aguilar-Osorio G."/>
            <person name="Amillis S."/>
            <person name="Uchima C.A."/>
            <person name="Anderluh G."/>
            <person name="Asadollahi M."/>
            <person name="Askin M."/>
            <person name="Barry K."/>
            <person name="Battaglia E."/>
            <person name="Bayram O."/>
            <person name="Benocci T."/>
            <person name="Braus-Stromeyer S.A."/>
            <person name="Caldana C."/>
            <person name="Canovas D."/>
            <person name="Cerqueira G.C."/>
            <person name="Chen F."/>
            <person name="Chen W."/>
            <person name="Choi C."/>
            <person name="Clum A."/>
            <person name="Dos Santos R.A."/>
            <person name="Damasio A.R."/>
            <person name="Diallinas G."/>
            <person name="Emri T."/>
            <person name="Fekete E."/>
            <person name="Flipphi M."/>
            <person name="Freyberg S."/>
            <person name="Gallo A."/>
            <person name="Gournas C."/>
            <person name="Habgood R."/>
            <person name="Hainaut M."/>
            <person name="Harispe M.L."/>
            <person name="Henrissat B."/>
            <person name="Hilden K.S."/>
            <person name="Hope R."/>
            <person name="Hossain A."/>
            <person name="Karabika E."/>
            <person name="Karaffa L."/>
            <person name="Karanyi Z."/>
            <person name="Krasevec N."/>
            <person name="Kuo A."/>
            <person name="Kusch H."/>
            <person name="LaButti K."/>
            <person name="Lagendijk E.L."/>
            <person name="Lapidus A."/>
            <person name="Levasseur A."/>
            <person name="Lindquist E."/>
            <person name="Lipzen A."/>
            <person name="Logrieco A.F."/>
            <person name="MacCabe A."/>
            <person name="Maekelae M.R."/>
            <person name="Malavazi I."/>
            <person name="Melin P."/>
            <person name="Meyer V."/>
            <person name="Mielnichuk N."/>
            <person name="Miskei M."/>
            <person name="Molnar A.P."/>
            <person name="Mule G."/>
            <person name="Ngan C.Y."/>
            <person name="Orejas M."/>
            <person name="Orosz E."/>
            <person name="Ouedraogo J.P."/>
            <person name="Overkamp K.M."/>
            <person name="Park H.-S."/>
            <person name="Perrone G."/>
            <person name="Piumi F."/>
            <person name="Punt P.J."/>
            <person name="Ram A.F."/>
            <person name="Ramon A."/>
            <person name="Rauscher S."/>
            <person name="Record E."/>
            <person name="Riano-Pachon D.M."/>
            <person name="Robert V."/>
            <person name="Roehrig J."/>
            <person name="Ruller R."/>
            <person name="Salamov A."/>
            <person name="Salih N.S."/>
            <person name="Samson R.A."/>
            <person name="Sandor E."/>
            <person name="Sanguinetti M."/>
            <person name="Schuetze T."/>
            <person name="Sepcic K."/>
            <person name="Shelest E."/>
            <person name="Sherlock G."/>
            <person name="Sophianopoulou V."/>
            <person name="Squina F.M."/>
            <person name="Sun H."/>
            <person name="Susca A."/>
            <person name="Todd R.B."/>
            <person name="Tsang A."/>
            <person name="Unkles S.E."/>
            <person name="van de Wiele N."/>
            <person name="van Rossen-Uffink D."/>
            <person name="Oliveira J.V."/>
            <person name="Vesth T.C."/>
            <person name="Visser J."/>
            <person name="Yu J.-H."/>
            <person name="Zhou M."/>
            <person name="Andersen M.R."/>
            <person name="Archer D.B."/>
            <person name="Baker S.E."/>
            <person name="Benoit I."/>
            <person name="Brakhage A.A."/>
            <person name="Braus G.H."/>
            <person name="Fischer R."/>
            <person name="Frisvad J.C."/>
            <person name="Goldman G.H."/>
            <person name="Houbraken J."/>
            <person name="Oakley B."/>
            <person name="Pocsi I."/>
            <person name="Scazzocchio C."/>
            <person name="Seiboth B."/>
            <person name="vanKuyk P.A."/>
            <person name="Wortman J."/>
            <person name="Dyer P.S."/>
            <person name="Grigoriev I.V."/>
        </authorList>
    </citation>
    <scope>NUCLEOTIDE SEQUENCE [LARGE SCALE GENOMIC DNA]</scope>
    <source>
        <strain evidence="5">DTO 134E9</strain>
    </source>
</reference>
<dbReference type="Pfam" id="PF12796">
    <property type="entry name" value="Ank_2"/>
    <property type="match status" value="1"/>
</dbReference>
<evidence type="ECO:0000256" key="2">
    <source>
        <dbReference type="ARBA" id="ARBA00023043"/>
    </source>
</evidence>
<dbReference type="OrthoDB" id="4772757at2759"/>
<organism evidence="4 5">
    <name type="scientific">Aspergillus wentii DTO 134E9</name>
    <dbReference type="NCBI Taxonomy" id="1073089"/>
    <lineage>
        <taxon>Eukaryota</taxon>
        <taxon>Fungi</taxon>
        <taxon>Dikarya</taxon>
        <taxon>Ascomycota</taxon>
        <taxon>Pezizomycotina</taxon>
        <taxon>Eurotiomycetes</taxon>
        <taxon>Eurotiomycetidae</taxon>
        <taxon>Eurotiales</taxon>
        <taxon>Aspergillaceae</taxon>
        <taxon>Aspergillus</taxon>
        <taxon>Aspergillus subgen. Cremei</taxon>
    </lineage>
</organism>
<dbReference type="RefSeq" id="XP_040683767.1">
    <property type="nucleotide sequence ID" value="XM_040839544.1"/>
</dbReference>
<protein>
    <submittedName>
        <fullName evidence="4">Uncharacterized protein</fullName>
    </submittedName>
</protein>
<dbReference type="STRING" id="1073089.A0A1L9R5A4"/>
<sequence length="103" mass="10935">NQKNDTGHTGIYLASAFGRAHIIDSLIQFGADVNMSGGKYGNPLQAACFSGHTAIVQKLIDHGADPQLTGLFDNALAAACVGNREEVALMLLRESVISTQDEY</sequence>
<dbReference type="Gene3D" id="1.25.40.20">
    <property type="entry name" value="Ankyrin repeat-containing domain"/>
    <property type="match status" value="1"/>
</dbReference>
<keyword evidence="2 3" id="KW-0040">ANK repeat</keyword>
<dbReference type="GeneID" id="63755392"/>
<dbReference type="PANTHER" id="PTHR24171">
    <property type="entry name" value="ANKYRIN REPEAT DOMAIN-CONTAINING PROTEIN 39-RELATED"/>
    <property type="match status" value="1"/>
</dbReference>
<feature type="non-terminal residue" evidence="4">
    <location>
        <position position="103"/>
    </location>
</feature>
<evidence type="ECO:0000313" key="5">
    <source>
        <dbReference type="Proteomes" id="UP000184383"/>
    </source>
</evidence>
<dbReference type="PROSITE" id="PS50088">
    <property type="entry name" value="ANK_REPEAT"/>
    <property type="match status" value="2"/>
</dbReference>
<feature type="non-terminal residue" evidence="4">
    <location>
        <position position="1"/>
    </location>
</feature>
<evidence type="ECO:0000256" key="3">
    <source>
        <dbReference type="PROSITE-ProRule" id="PRU00023"/>
    </source>
</evidence>
<gene>
    <name evidence="4" type="ORF">ASPWEDRAFT_77251</name>
</gene>
<name>A0A1L9R5A4_ASPWE</name>
<feature type="repeat" description="ANK" evidence="3">
    <location>
        <begin position="39"/>
        <end position="71"/>
    </location>
</feature>
<dbReference type="PROSITE" id="PS50297">
    <property type="entry name" value="ANK_REP_REGION"/>
    <property type="match status" value="1"/>
</dbReference>
<dbReference type="SUPFAM" id="SSF48403">
    <property type="entry name" value="Ankyrin repeat"/>
    <property type="match status" value="1"/>
</dbReference>
<dbReference type="SMART" id="SM00248">
    <property type="entry name" value="ANK"/>
    <property type="match status" value="3"/>
</dbReference>
<dbReference type="Proteomes" id="UP000184383">
    <property type="component" value="Unassembled WGS sequence"/>
</dbReference>
<keyword evidence="5" id="KW-1185">Reference proteome</keyword>
<proteinExistence type="predicted"/>
<evidence type="ECO:0000256" key="1">
    <source>
        <dbReference type="ARBA" id="ARBA00022737"/>
    </source>
</evidence>
<dbReference type="InterPro" id="IPR036770">
    <property type="entry name" value="Ankyrin_rpt-contain_sf"/>
</dbReference>
<dbReference type="PANTHER" id="PTHR24171:SF9">
    <property type="entry name" value="ANKYRIN REPEAT DOMAIN-CONTAINING PROTEIN 39"/>
    <property type="match status" value="1"/>
</dbReference>
<keyword evidence="1" id="KW-0677">Repeat</keyword>
<evidence type="ECO:0000313" key="4">
    <source>
        <dbReference type="EMBL" id="OJJ30090.1"/>
    </source>
</evidence>
<dbReference type="VEuPathDB" id="FungiDB:ASPWEDRAFT_77251"/>